<evidence type="ECO:0000313" key="3">
    <source>
        <dbReference type="Proteomes" id="UP000184315"/>
    </source>
</evidence>
<feature type="transmembrane region" description="Helical" evidence="1">
    <location>
        <begin position="68"/>
        <end position="87"/>
    </location>
</feature>
<gene>
    <name evidence="2" type="ORF">PL9214650250</name>
</gene>
<dbReference type="STRING" id="671072.PL9214650250"/>
<reference evidence="3" key="1">
    <citation type="submission" date="2015-10" db="EMBL/GenBank/DDBJ databases">
        <authorList>
            <person name="Regsiter A."/>
            <person name="william w."/>
        </authorList>
    </citation>
    <scope>NUCLEOTIDE SEQUENCE [LARGE SCALE GENOMIC DNA]</scope>
</reference>
<sequence>MIKQKLSGQHDNFGKPPKSVMLRNLGGKNMQTLKPVKWTPVKLILLLIFVLVPYGALLYVASGISQVLLIYLLGIPTIAGLMFYIVYRLTKD</sequence>
<evidence type="ECO:0000313" key="2">
    <source>
        <dbReference type="EMBL" id="CUR34811.1"/>
    </source>
</evidence>
<evidence type="ECO:0000256" key="1">
    <source>
        <dbReference type="SAM" id="Phobius"/>
    </source>
</evidence>
<protein>
    <submittedName>
        <fullName evidence="2">Uncharacterized protein</fullName>
    </submittedName>
</protein>
<keyword evidence="1" id="KW-1133">Transmembrane helix</keyword>
<dbReference type="OrthoDB" id="465362at2"/>
<keyword evidence="1" id="KW-0472">Membrane</keyword>
<name>A0A1J1LQK8_9CYAN</name>
<dbReference type="EMBL" id="CZDF01000172">
    <property type="protein sequence ID" value="CUR34811.1"/>
    <property type="molecule type" value="Genomic_DNA"/>
</dbReference>
<proteinExistence type="predicted"/>
<dbReference type="Proteomes" id="UP000184315">
    <property type="component" value="Unassembled WGS sequence"/>
</dbReference>
<organism evidence="2 3">
    <name type="scientific">Planktothrix tepida PCC 9214</name>
    <dbReference type="NCBI Taxonomy" id="671072"/>
    <lineage>
        <taxon>Bacteria</taxon>
        <taxon>Bacillati</taxon>
        <taxon>Cyanobacteriota</taxon>
        <taxon>Cyanophyceae</taxon>
        <taxon>Oscillatoriophycideae</taxon>
        <taxon>Oscillatoriales</taxon>
        <taxon>Microcoleaceae</taxon>
        <taxon>Planktothrix</taxon>
    </lineage>
</organism>
<accession>A0A1J1LQK8</accession>
<dbReference type="RefSeq" id="WP_072721584.1">
    <property type="nucleotide sequence ID" value="NZ_LN889813.1"/>
</dbReference>
<feature type="transmembrane region" description="Helical" evidence="1">
    <location>
        <begin position="43"/>
        <end position="62"/>
    </location>
</feature>
<keyword evidence="1" id="KW-0812">Transmembrane</keyword>
<keyword evidence="3" id="KW-1185">Reference proteome</keyword>
<dbReference type="AlphaFoldDB" id="A0A1J1LQK8"/>